<dbReference type="AlphaFoldDB" id="E6UJY0"/>
<keyword evidence="2" id="KW-0614">Plasmid</keyword>
<sequence>MDNFKIPSDTLDRLNDFADQIMDMIDGSYPFFIVYATENMNKKTNYKYFYSIPSELGYKLCDNKMKDILDLHNIPRDGTPCSVKDFSMPDDEREKLRNIVNSFMFYCQNARIPCFIQIAVENNAEKNSTEYIMDIVSPYRLLIKLNNDKITKVLRYTMESNIYPSRLMDLKTDLLDISEMVNDVTKLDHDQEEIYPDSTETEFSEIYSAPVYNPETAEYDVISEIVMDSAEIIESMNNKETKAISDNKITPVSEPVEEKPKKKRGRKKKSETVLTSDVPNVSTIEKKEEPDELPKPKKRGRKKKSETVPVPEETSVINVEHKEIPDEAPKPKKRGRKKKTEMNAVIETPAATSAPQKKIKTKEYSNLGEIITPIMKSSKSKKRSNSALYEKYKDILERFPDDFIDGEYDDA</sequence>
<organism evidence="2 3">
    <name type="scientific">Ruminococcus albus (strain ATCC 27210 / DSM 20455 / JCM 14654 / NCDO 2250 / 7)</name>
    <dbReference type="NCBI Taxonomy" id="697329"/>
    <lineage>
        <taxon>Bacteria</taxon>
        <taxon>Bacillati</taxon>
        <taxon>Bacillota</taxon>
        <taxon>Clostridia</taxon>
        <taxon>Eubacteriales</taxon>
        <taxon>Oscillospiraceae</taxon>
        <taxon>Ruminococcus</taxon>
    </lineage>
</organism>
<proteinExistence type="predicted"/>
<dbReference type="EMBL" id="CP002404">
    <property type="protein sequence ID" value="ADU23976.1"/>
    <property type="molecule type" value="Genomic_DNA"/>
</dbReference>
<feature type="compositionally biased region" description="Basic and acidic residues" evidence="1">
    <location>
        <begin position="284"/>
        <end position="295"/>
    </location>
</feature>
<dbReference type="HOGENOM" id="CLU_668837_0_0_9"/>
<evidence type="ECO:0000313" key="3">
    <source>
        <dbReference type="Proteomes" id="UP000006919"/>
    </source>
</evidence>
<dbReference type="RefSeq" id="WP_013483525.1">
    <property type="nucleotide sequence ID" value="NC_014824.1"/>
</dbReference>
<reference evidence="3" key="1">
    <citation type="journal article" date="2011" name="J. Bacteriol.">
        <title>Complete genome of the cellulolytic ruminal bacterium Ruminococcus albus 7.</title>
        <authorList>
            <person name="Suen G."/>
            <person name="Stevenson D.M."/>
            <person name="Bruce D.C."/>
            <person name="Chertkov O."/>
            <person name="Copeland A."/>
            <person name="Cheng J.F."/>
            <person name="Detter C."/>
            <person name="Detter J.C."/>
            <person name="Goodwin L.A."/>
            <person name="Han C.S."/>
            <person name="Hauser L.J."/>
            <person name="Ivanova N.N."/>
            <person name="Kyrpides N.C."/>
            <person name="Land M.L."/>
            <person name="Lapidus A."/>
            <person name="Lucas S."/>
            <person name="Ovchinnikova G."/>
            <person name="Pitluck S."/>
            <person name="Tapia R."/>
            <person name="Woyke T."/>
            <person name="Boyum J."/>
            <person name="Mead D."/>
            <person name="Weimer P.J."/>
        </authorList>
    </citation>
    <scope>NUCLEOTIDE SEQUENCE [LARGE SCALE GENOMIC DNA]</scope>
    <source>
        <strain evidence="3">ATCC 27210 / DSM 20455 / JCM 14654 / NCDO 2250 / 7</strain>
        <plasmid evidence="3">pRUMAL01</plasmid>
    </source>
</reference>
<dbReference type="Proteomes" id="UP000006919">
    <property type="component" value="Plasmid pRUMAL01"/>
</dbReference>
<dbReference type="KEGG" id="ral:Rumal_3534"/>
<evidence type="ECO:0000313" key="2">
    <source>
        <dbReference type="EMBL" id="ADU23976.1"/>
    </source>
</evidence>
<gene>
    <name evidence="2" type="ordered locus">Rumal_3534</name>
</gene>
<protein>
    <submittedName>
        <fullName evidence="2">Uncharacterized protein</fullName>
    </submittedName>
</protein>
<evidence type="ECO:0000256" key="1">
    <source>
        <dbReference type="SAM" id="MobiDB-lite"/>
    </source>
</evidence>
<geneLocation type="plasmid" evidence="2 3">
    <name>pRUMAL01</name>
</geneLocation>
<accession>E6UJY0</accession>
<feature type="region of interest" description="Disordered" evidence="1">
    <location>
        <begin position="244"/>
        <end position="360"/>
    </location>
</feature>
<name>E6UJY0_RUMA7</name>
<feature type="compositionally biased region" description="Polar residues" evidence="1">
    <location>
        <begin position="272"/>
        <end position="283"/>
    </location>
</feature>
<feature type="compositionally biased region" description="Basic and acidic residues" evidence="1">
    <location>
        <begin position="319"/>
        <end position="330"/>
    </location>
</feature>